<accession>A0A0J7KMB1</accession>
<keyword evidence="2" id="KW-1185">Reference proteome</keyword>
<name>A0A0J7KMB1_LASNI</name>
<dbReference type="PANTHER" id="PTHR12843:SF5">
    <property type="entry name" value="EEF1A LYSINE METHYLTRANSFERASE 2"/>
    <property type="match status" value="1"/>
</dbReference>
<dbReference type="AlphaFoldDB" id="A0A0J7KMB1"/>
<dbReference type="PaxDb" id="67767-A0A0J7KMB1"/>
<comment type="caution">
    <text evidence="1">The sequence shown here is derived from an EMBL/GenBank/DDBJ whole genome shotgun (WGS) entry which is preliminary data.</text>
</comment>
<protein>
    <submittedName>
        <fullName evidence="1">Methyltransferase-like protein 10-like protein</fullName>
    </submittedName>
</protein>
<organism evidence="1 2">
    <name type="scientific">Lasius niger</name>
    <name type="common">Black garden ant</name>
    <dbReference type="NCBI Taxonomy" id="67767"/>
    <lineage>
        <taxon>Eukaryota</taxon>
        <taxon>Metazoa</taxon>
        <taxon>Ecdysozoa</taxon>
        <taxon>Arthropoda</taxon>
        <taxon>Hexapoda</taxon>
        <taxon>Insecta</taxon>
        <taxon>Pterygota</taxon>
        <taxon>Neoptera</taxon>
        <taxon>Endopterygota</taxon>
        <taxon>Hymenoptera</taxon>
        <taxon>Apocrita</taxon>
        <taxon>Aculeata</taxon>
        <taxon>Formicoidea</taxon>
        <taxon>Formicidae</taxon>
        <taxon>Formicinae</taxon>
        <taxon>Lasius</taxon>
        <taxon>Lasius</taxon>
    </lineage>
</organism>
<proteinExistence type="predicted"/>
<dbReference type="Proteomes" id="UP000036403">
    <property type="component" value="Unassembled WGS sequence"/>
</dbReference>
<keyword evidence="1" id="KW-0489">Methyltransferase</keyword>
<dbReference type="EMBL" id="LBMM01005545">
    <property type="protein sequence ID" value="KMQ91432.1"/>
    <property type="molecule type" value="Genomic_DNA"/>
</dbReference>
<dbReference type="GO" id="GO:0016279">
    <property type="term" value="F:protein-lysine N-methyltransferase activity"/>
    <property type="evidence" value="ECO:0007669"/>
    <property type="project" value="TreeGrafter"/>
</dbReference>
<evidence type="ECO:0000313" key="1">
    <source>
        <dbReference type="EMBL" id="KMQ91432.1"/>
    </source>
</evidence>
<gene>
    <name evidence="1" type="ORF">RF55_8704</name>
</gene>
<dbReference type="GO" id="GO:0005737">
    <property type="term" value="C:cytoplasm"/>
    <property type="evidence" value="ECO:0007669"/>
    <property type="project" value="TreeGrafter"/>
</dbReference>
<reference evidence="1 2" key="1">
    <citation type="submission" date="2015-04" db="EMBL/GenBank/DDBJ databases">
        <title>Lasius niger genome sequencing.</title>
        <authorList>
            <person name="Konorov E.A."/>
            <person name="Nikitin M.A."/>
            <person name="Kirill M.V."/>
            <person name="Chang P."/>
        </authorList>
    </citation>
    <scope>NUCLEOTIDE SEQUENCE [LARGE SCALE GENOMIC DNA]</scope>
    <source>
        <tissue evidence="1">Whole</tissue>
    </source>
</reference>
<dbReference type="OrthoDB" id="540004at2759"/>
<dbReference type="STRING" id="67767.A0A0J7KMB1"/>
<dbReference type="GO" id="GO:0032259">
    <property type="term" value="P:methylation"/>
    <property type="evidence" value="ECO:0007669"/>
    <property type="project" value="UniProtKB-KW"/>
</dbReference>
<evidence type="ECO:0000313" key="2">
    <source>
        <dbReference type="Proteomes" id="UP000036403"/>
    </source>
</evidence>
<keyword evidence="1" id="KW-0808">Transferase</keyword>
<dbReference type="PANTHER" id="PTHR12843">
    <property type="entry name" value="PROTEIN-LYSINE N-METHYLTRANSFERASE METTL10"/>
    <property type="match status" value="1"/>
</dbReference>
<sequence>MTEQESEELASSNLGTLEFWENAYAQELDNFRDHGDVGEIWFGTANSRKVVRAAQKCQNDKKLCKIAT</sequence>